<dbReference type="Proteomes" id="UP000253529">
    <property type="component" value="Unassembled WGS sequence"/>
</dbReference>
<dbReference type="AlphaFoldDB" id="A0A366FQ61"/>
<evidence type="ECO:0000256" key="1">
    <source>
        <dbReference type="SAM" id="SignalP"/>
    </source>
</evidence>
<dbReference type="Pfam" id="PF13365">
    <property type="entry name" value="Trypsin_2"/>
    <property type="match status" value="1"/>
</dbReference>
<organism evidence="2 3">
    <name type="scientific">Roseiarcus fermentans</name>
    <dbReference type="NCBI Taxonomy" id="1473586"/>
    <lineage>
        <taxon>Bacteria</taxon>
        <taxon>Pseudomonadati</taxon>
        <taxon>Pseudomonadota</taxon>
        <taxon>Alphaproteobacteria</taxon>
        <taxon>Hyphomicrobiales</taxon>
        <taxon>Roseiarcaceae</taxon>
        <taxon>Roseiarcus</taxon>
    </lineage>
</organism>
<reference evidence="2 3" key="1">
    <citation type="submission" date="2018-06" db="EMBL/GenBank/DDBJ databases">
        <title>Genomic Encyclopedia of Type Strains, Phase IV (KMG-IV): sequencing the most valuable type-strain genomes for metagenomic binning, comparative biology and taxonomic classification.</title>
        <authorList>
            <person name="Goeker M."/>
        </authorList>
    </citation>
    <scope>NUCLEOTIDE SEQUENCE [LARGE SCALE GENOMIC DNA]</scope>
    <source>
        <strain evidence="2 3">DSM 24875</strain>
    </source>
</reference>
<protein>
    <recommendedName>
        <fullName evidence="4">Trypsin-like peptidase</fullName>
    </recommendedName>
</protein>
<dbReference type="SUPFAM" id="SSF50494">
    <property type="entry name" value="Trypsin-like serine proteases"/>
    <property type="match status" value="1"/>
</dbReference>
<sequence length="333" mass="36513">MYDRRSFIATAAASVLLPSFPARSYADNSAVTKLPPKLTISQQLLYTTVRLYNGANNSEQFGTGFFFEFLKGSEGGVPAIVTNRHVAEQLAVCQFDLHQSAGDNEPALISTIHIALDDFARKWVPHPTEDLAIIPLGPTLNELRENGRSPFFVLLDHNIIPTEAQLNQLNPLEAVTTVGFPGNFYDKKHNIPLFHSGNTASAPYLYFEAQSKDHDGSSRKNSKVFLVDFTTWPGSSGSPVFIYDRNGYGDRNGNSYLGSSRLLFVGVVFGVAYQQLEGDIEIQNAPTTITGKEQLNVPTNVGACLLASQILDFDQVLIDQGLVPPEGYKPADR</sequence>
<name>A0A366FQ61_9HYPH</name>
<evidence type="ECO:0000313" key="2">
    <source>
        <dbReference type="EMBL" id="RBP15865.1"/>
    </source>
</evidence>
<accession>A0A366FQ61</accession>
<dbReference type="InterPro" id="IPR009003">
    <property type="entry name" value="Peptidase_S1_PA"/>
</dbReference>
<feature type="signal peptide" evidence="1">
    <location>
        <begin position="1"/>
        <end position="24"/>
    </location>
</feature>
<dbReference type="EMBL" id="QNRK01000007">
    <property type="protein sequence ID" value="RBP15865.1"/>
    <property type="molecule type" value="Genomic_DNA"/>
</dbReference>
<gene>
    <name evidence="2" type="ORF">DFR50_107135</name>
</gene>
<dbReference type="OrthoDB" id="212300at2"/>
<proteinExistence type="predicted"/>
<comment type="caution">
    <text evidence="2">The sequence shown here is derived from an EMBL/GenBank/DDBJ whole genome shotgun (WGS) entry which is preliminary data.</text>
</comment>
<evidence type="ECO:0008006" key="4">
    <source>
        <dbReference type="Google" id="ProtNLM"/>
    </source>
</evidence>
<evidence type="ECO:0000313" key="3">
    <source>
        <dbReference type="Proteomes" id="UP000253529"/>
    </source>
</evidence>
<feature type="chain" id="PRO_5016851781" description="Trypsin-like peptidase" evidence="1">
    <location>
        <begin position="25"/>
        <end position="333"/>
    </location>
</feature>
<keyword evidence="3" id="KW-1185">Reference proteome</keyword>
<dbReference type="RefSeq" id="WP_147262681.1">
    <property type="nucleotide sequence ID" value="NZ_QNRK01000007.1"/>
</dbReference>
<keyword evidence="1" id="KW-0732">Signal</keyword>